<feature type="domain" description="DUF5017" evidence="2">
    <location>
        <begin position="19"/>
        <end position="196"/>
    </location>
</feature>
<evidence type="ECO:0000259" key="1">
    <source>
        <dbReference type="Pfam" id="PF00801"/>
    </source>
</evidence>
<reference evidence="3 4" key="1">
    <citation type="submission" date="2020-08" db="EMBL/GenBank/DDBJ databases">
        <title>Genome public.</title>
        <authorList>
            <person name="Liu C."/>
            <person name="Sun Q."/>
        </authorList>
    </citation>
    <scope>NUCLEOTIDE SEQUENCE [LARGE SCALE GENOMIC DNA]</scope>
    <source>
        <strain evidence="3 4">M27</strain>
    </source>
</reference>
<dbReference type="Proteomes" id="UP000600600">
    <property type="component" value="Unassembled WGS sequence"/>
</dbReference>
<dbReference type="PROSITE" id="PS51257">
    <property type="entry name" value="PROKAR_LIPOPROTEIN"/>
    <property type="match status" value="1"/>
</dbReference>
<dbReference type="InterPro" id="IPR000601">
    <property type="entry name" value="PKD_dom"/>
</dbReference>
<sequence>MNKRFLYSLLLMAGGMFVSCDPDKVDDIDFDVNLRNNAQEVYVGDEVVFDFSGNPDYIVFYSGEDGKKYANKDRLKVDVESMKLSYTIKQQYTEPPYQNRASIHIYISENFNGAYTADGINKATWVELSGTEEGQLKVPTCTGSNVRTETVSDEADFSTYKDKKFFLAFRYETPEAPELNKDQPRIDVQPLTLVKEVEGSIITMTNPSKEFGFNYVYLKGKTQKNYGADDSKLLFQPKETQNEEIDVWAISQQMDAASVAPDQGEPIKALDMKSPSYSYIYKSPGEYTVTFVASNTNMWNSESAVKEMKITVKERVE</sequence>
<keyword evidence="4" id="KW-1185">Reference proteome</keyword>
<dbReference type="RefSeq" id="WP_186968401.1">
    <property type="nucleotide sequence ID" value="NZ_JACOOE010000013.1"/>
</dbReference>
<proteinExistence type="predicted"/>
<dbReference type="InterPro" id="IPR035986">
    <property type="entry name" value="PKD_dom_sf"/>
</dbReference>
<evidence type="ECO:0000259" key="2">
    <source>
        <dbReference type="Pfam" id="PF16409"/>
    </source>
</evidence>
<evidence type="ECO:0000313" key="4">
    <source>
        <dbReference type="Proteomes" id="UP000600600"/>
    </source>
</evidence>
<dbReference type="InterPro" id="IPR032185">
    <property type="entry name" value="DUF5017"/>
</dbReference>
<organism evidence="3 4">
    <name type="scientific">Bacteroides difficilis</name>
    <dbReference type="NCBI Taxonomy" id="2763021"/>
    <lineage>
        <taxon>Bacteria</taxon>
        <taxon>Pseudomonadati</taxon>
        <taxon>Bacteroidota</taxon>
        <taxon>Bacteroidia</taxon>
        <taxon>Bacteroidales</taxon>
        <taxon>Bacteroidaceae</taxon>
        <taxon>Bacteroides</taxon>
    </lineage>
</organism>
<dbReference type="SUPFAM" id="SSF49299">
    <property type="entry name" value="PKD domain"/>
    <property type="match status" value="1"/>
</dbReference>
<dbReference type="EMBL" id="JACOOE010000013">
    <property type="protein sequence ID" value="MBC5606928.1"/>
    <property type="molecule type" value="Genomic_DNA"/>
</dbReference>
<dbReference type="Pfam" id="PF00801">
    <property type="entry name" value="PKD"/>
    <property type="match status" value="1"/>
</dbReference>
<dbReference type="CDD" id="cd00146">
    <property type="entry name" value="PKD"/>
    <property type="match status" value="1"/>
</dbReference>
<name>A0ABR7CGN1_9BACE</name>
<feature type="domain" description="PKD" evidence="1">
    <location>
        <begin position="270"/>
        <end position="303"/>
    </location>
</feature>
<evidence type="ECO:0000313" key="3">
    <source>
        <dbReference type="EMBL" id="MBC5606928.1"/>
    </source>
</evidence>
<comment type="caution">
    <text evidence="3">The sequence shown here is derived from an EMBL/GenBank/DDBJ whole genome shotgun (WGS) entry which is preliminary data.</text>
</comment>
<accession>A0ABR7CGN1</accession>
<dbReference type="Pfam" id="PF16409">
    <property type="entry name" value="DUF5017"/>
    <property type="match status" value="1"/>
</dbReference>
<protein>
    <submittedName>
        <fullName evidence="3">DUF5017 domain-containing protein</fullName>
    </submittedName>
</protein>
<gene>
    <name evidence="3" type="ORF">H8S67_20005</name>
</gene>